<gene>
    <name evidence="1" type="ORF">FH603_1249</name>
</gene>
<dbReference type="Proteomes" id="UP000700732">
    <property type="component" value="Unassembled WGS sequence"/>
</dbReference>
<accession>A0ABR6W2J0</accession>
<keyword evidence="2" id="KW-1185">Reference proteome</keyword>
<sequence>MNIPAVTRNRIQKFVHPMPPHTQVFLLRPLGGLI</sequence>
<reference evidence="1 2" key="1">
    <citation type="submission" date="2019-06" db="EMBL/GenBank/DDBJ databases">
        <title>Spirosoma utsteinense sp. nov. isolated from Antarctic ice-free soils.</title>
        <authorList>
            <person name="Tahon G."/>
        </authorList>
    </citation>
    <scope>NUCLEOTIDE SEQUENCE [LARGE SCALE GENOMIC DNA]</scope>
    <source>
        <strain evidence="1 2">LMG 31447</strain>
    </source>
</reference>
<evidence type="ECO:0000313" key="2">
    <source>
        <dbReference type="Proteomes" id="UP000700732"/>
    </source>
</evidence>
<proteinExistence type="predicted"/>
<protein>
    <submittedName>
        <fullName evidence="1">Uncharacterized protein</fullName>
    </submittedName>
</protein>
<organism evidence="1 2">
    <name type="scientific">Spirosoma utsteinense</name>
    <dbReference type="NCBI Taxonomy" id="2585773"/>
    <lineage>
        <taxon>Bacteria</taxon>
        <taxon>Pseudomonadati</taxon>
        <taxon>Bacteroidota</taxon>
        <taxon>Cytophagia</taxon>
        <taxon>Cytophagales</taxon>
        <taxon>Cytophagaceae</taxon>
        <taxon>Spirosoma</taxon>
    </lineage>
</organism>
<evidence type="ECO:0000313" key="1">
    <source>
        <dbReference type="EMBL" id="MBC3790758.1"/>
    </source>
</evidence>
<dbReference type="EMBL" id="VFIA01000006">
    <property type="protein sequence ID" value="MBC3790758.1"/>
    <property type="molecule type" value="Genomic_DNA"/>
</dbReference>
<comment type="caution">
    <text evidence="1">The sequence shown here is derived from an EMBL/GenBank/DDBJ whole genome shotgun (WGS) entry which is preliminary data.</text>
</comment>
<name>A0ABR6W2J0_9BACT</name>